<keyword evidence="5" id="KW-1185">Reference proteome</keyword>
<dbReference type="InterPro" id="IPR001232">
    <property type="entry name" value="SKP1-like"/>
</dbReference>
<dbReference type="InterPro" id="IPR011333">
    <property type="entry name" value="SKP1/BTB/POZ_sf"/>
</dbReference>
<dbReference type="SUPFAM" id="SSF81382">
    <property type="entry name" value="Skp1 dimerisation domain-like"/>
    <property type="match status" value="1"/>
</dbReference>
<dbReference type="Pfam" id="PF03931">
    <property type="entry name" value="Skp1_POZ"/>
    <property type="match status" value="1"/>
</dbReference>
<dbReference type="SMART" id="SM00512">
    <property type="entry name" value="Skp1"/>
    <property type="match status" value="1"/>
</dbReference>
<evidence type="ECO:0000256" key="1">
    <source>
        <dbReference type="ARBA" id="ARBA00009993"/>
    </source>
</evidence>
<name>A0A5S6QAJ5_TRIMR</name>
<dbReference type="PANTHER" id="PTHR11165">
    <property type="entry name" value="SKP1"/>
    <property type="match status" value="1"/>
</dbReference>
<accession>A0A5S6QAJ5</accession>
<dbReference type="SUPFAM" id="SSF54695">
    <property type="entry name" value="POZ domain"/>
    <property type="match status" value="1"/>
</dbReference>
<dbReference type="InterPro" id="IPR016073">
    <property type="entry name" value="Skp1_comp_POZ"/>
</dbReference>
<dbReference type="InterPro" id="IPR036296">
    <property type="entry name" value="SKP1-like_dim_sf"/>
</dbReference>
<keyword evidence="2 3" id="KW-0833">Ubl conjugation pathway</keyword>
<evidence type="ECO:0000313" key="6">
    <source>
        <dbReference type="WBParaSite" id="TMUE_1000004213.1"/>
    </source>
</evidence>
<dbReference type="WBParaSite" id="TMUE_1000004213.1">
    <property type="protein sequence ID" value="TMUE_1000004213.1"/>
    <property type="gene ID" value="WBGene00288385"/>
</dbReference>
<dbReference type="STRING" id="70415.A0A5S6QAJ5"/>
<sequence length="134" mass="14977">MIMEAKPVKKITVVCTDGVVLQVSEAFVGLSSTFKELVEALPPGEEKVVHLYYITGSSMRKVVEWCEHHLADNSISSDGSTCSSNVQVITPWDVEFFKMDSRSLLDMLRAAYYLEIKDLKDVGGIFLNQHMMAT</sequence>
<reference evidence="6" key="1">
    <citation type="submission" date="2019-12" db="UniProtKB">
        <authorList>
            <consortium name="WormBaseParasite"/>
        </authorList>
    </citation>
    <scope>IDENTIFICATION</scope>
</reference>
<dbReference type="InterPro" id="IPR016897">
    <property type="entry name" value="SKP1"/>
</dbReference>
<protein>
    <recommendedName>
        <fullName evidence="3">Skp1-related protein</fullName>
    </recommendedName>
</protein>
<comment type="pathway">
    <text evidence="3">Protein modification; protein ubiquitination.</text>
</comment>
<comment type="function">
    <text evidence="3">Probable essential component of SCF (SKP1-CUL1-F-box protein) E3 ubiquitin-protein ligase complexes, which mediate the ubiquitination and subsequent proteasomal degradation of target proteins. Regulates cell proliferation during embryonic and larval development.</text>
</comment>
<proteinExistence type="inferred from homology"/>
<evidence type="ECO:0000256" key="3">
    <source>
        <dbReference type="PIRNR" id="PIRNR028729"/>
    </source>
</evidence>
<dbReference type="UniPathway" id="UPA00143"/>
<evidence type="ECO:0000256" key="2">
    <source>
        <dbReference type="ARBA" id="ARBA00022786"/>
    </source>
</evidence>
<dbReference type="AlphaFoldDB" id="A0A5S6QAJ5"/>
<organism evidence="5 6">
    <name type="scientific">Trichuris muris</name>
    <name type="common">Mouse whipworm</name>
    <dbReference type="NCBI Taxonomy" id="70415"/>
    <lineage>
        <taxon>Eukaryota</taxon>
        <taxon>Metazoa</taxon>
        <taxon>Ecdysozoa</taxon>
        <taxon>Nematoda</taxon>
        <taxon>Enoplea</taxon>
        <taxon>Dorylaimia</taxon>
        <taxon>Trichinellida</taxon>
        <taxon>Trichuridae</taxon>
        <taxon>Trichuris</taxon>
    </lineage>
</organism>
<feature type="domain" description="SKP1 component POZ" evidence="4">
    <location>
        <begin position="9"/>
        <end position="70"/>
    </location>
</feature>
<dbReference type="Gene3D" id="3.30.710.10">
    <property type="entry name" value="Potassium Channel Kv1.1, Chain A"/>
    <property type="match status" value="1"/>
</dbReference>
<dbReference type="GO" id="GO:0006511">
    <property type="term" value="P:ubiquitin-dependent protein catabolic process"/>
    <property type="evidence" value="ECO:0007669"/>
    <property type="project" value="InterPro"/>
</dbReference>
<dbReference type="Proteomes" id="UP000046395">
    <property type="component" value="Unassembled WGS sequence"/>
</dbReference>
<comment type="similarity">
    <text evidence="1 3">Belongs to the SKP1 family.</text>
</comment>
<evidence type="ECO:0000259" key="4">
    <source>
        <dbReference type="Pfam" id="PF03931"/>
    </source>
</evidence>
<evidence type="ECO:0000313" key="5">
    <source>
        <dbReference type="Proteomes" id="UP000046395"/>
    </source>
</evidence>
<dbReference type="GO" id="GO:0016567">
    <property type="term" value="P:protein ubiquitination"/>
    <property type="evidence" value="ECO:0007669"/>
    <property type="project" value="UniProtKB-UniPathway"/>
</dbReference>
<dbReference type="PIRSF" id="PIRSF028729">
    <property type="entry name" value="E3_ubiquit_lig_SCF_Skp"/>
    <property type="match status" value="1"/>
</dbReference>